<comment type="similarity">
    <text evidence="1 5">Belongs to the peptidase S8 family.</text>
</comment>
<evidence type="ECO:0000256" key="3">
    <source>
        <dbReference type="ARBA" id="ARBA00022801"/>
    </source>
</evidence>
<dbReference type="EMBL" id="JAPDOD010000005">
    <property type="protein sequence ID" value="MDA0160492.1"/>
    <property type="molecule type" value="Genomic_DNA"/>
</dbReference>
<dbReference type="Gene3D" id="3.40.50.200">
    <property type="entry name" value="Peptidase S8/S53 domain"/>
    <property type="match status" value="1"/>
</dbReference>
<dbReference type="GO" id="GO:0006508">
    <property type="term" value="P:proteolysis"/>
    <property type="evidence" value="ECO:0007669"/>
    <property type="project" value="UniProtKB-KW"/>
</dbReference>
<proteinExistence type="inferred from homology"/>
<feature type="active site" description="Charge relay system" evidence="5">
    <location>
        <position position="137"/>
    </location>
</feature>
<feature type="active site" description="Charge relay system" evidence="5">
    <location>
        <position position="109"/>
    </location>
</feature>
<feature type="active site" description="Charge relay system" evidence="5">
    <location>
        <position position="304"/>
    </location>
</feature>
<name>A0A9X3MRI5_9ACTN</name>
<dbReference type="SUPFAM" id="SSF52743">
    <property type="entry name" value="Subtilisin-like"/>
    <property type="match status" value="1"/>
</dbReference>
<feature type="domain" description="Peptidase S8/S53" evidence="6">
    <location>
        <begin position="133"/>
        <end position="352"/>
    </location>
</feature>
<keyword evidence="2 5" id="KW-0645">Protease</keyword>
<dbReference type="PROSITE" id="PS00138">
    <property type="entry name" value="SUBTILASE_SER"/>
    <property type="match status" value="1"/>
</dbReference>
<dbReference type="Proteomes" id="UP001149140">
    <property type="component" value="Unassembled WGS sequence"/>
</dbReference>
<dbReference type="InterPro" id="IPR050131">
    <property type="entry name" value="Peptidase_S8_subtilisin-like"/>
</dbReference>
<evidence type="ECO:0000256" key="2">
    <source>
        <dbReference type="ARBA" id="ARBA00022670"/>
    </source>
</evidence>
<dbReference type="Gene3D" id="2.60.120.380">
    <property type="match status" value="1"/>
</dbReference>
<organism evidence="7 8">
    <name type="scientific">Solirubrobacter ginsenosidimutans</name>
    <dbReference type="NCBI Taxonomy" id="490573"/>
    <lineage>
        <taxon>Bacteria</taxon>
        <taxon>Bacillati</taxon>
        <taxon>Actinomycetota</taxon>
        <taxon>Thermoleophilia</taxon>
        <taxon>Solirubrobacterales</taxon>
        <taxon>Solirubrobacteraceae</taxon>
        <taxon>Solirubrobacter</taxon>
    </lineage>
</organism>
<keyword evidence="3 5" id="KW-0378">Hydrolase</keyword>
<protein>
    <submittedName>
        <fullName evidence="7">S8 family serine peptidase</fullName>
    </submittedName>
</protein>
<evidence type="ECO:0000256" key="5">
    <source>
        <dbReference type="PROSITE-ProRule" id="PRU01240"/>
    </source>
</evidence>
<comment type="caution">
    <text evidence="7">The sequence shown here is derived from an EMBL/GenBank/DDBJ whole genome shotgun (WGS) entry which is preliminary data.</text>
</comment>
<reference evidence="7" key="1">
    <citation type="submission" date="2022-10" db="EMBL/GenBank/DDBJ databases">
        <title>The WGS of Solirubrobacter ginsenosidimutans DSM 21036.</title>
        <authorList>
            <person name="Jiang Z."/>
        </authorList>
    </citation>
    <scope>NUCLEOTIDE SEQUENCE</scope>
    <source>
        <strain evidence="7">DSM 21036</strain>
    </source>
</reference>
<dbReference type="PANTHER" id="PTHR43806">
    <property type="entry name" value="PEPTIDASE S8"/>
    <property type="match status" value="1"/>
</dbReference>
<dbReference type="InterPro" id="IPR023828">
    <property type="entry name" value="Peptidase_S8_Ser-AS"/>
</dbReference>
<dbReference type="GO" id="GO:0004252">
    <property type="term" value="F:serine-type endopeptidase activity"/>
    <property type="evidence" value="ECO:0007669"/>
    <property type="project" value="UniProtKB-UniRule"/>
</dbReference>
<evidence type="ECO:0000313" key="7">
    <source>
        <dbReference type="EMBL" id="MDA0160492.1"/>
    </source>
</evidence>
<dbReference type="AlphaFoldDB" id="A0A9X3MRI5"/>
<gene>
    <name evidence="7" type="ORF">OM076_09465</name>
</gene>
<dbReference type="Pfam" id="PF00082">
    <property type="entry name" value="Peptidase_S8"/>
    <property type="match status" value="1"/>
</dbReference>
<sequence length="506" mass="52817">MRADPDTWIVGAVPNAASAKVAGRFATHHIGLRGTGGYTVARSQARAFANALKAKHLLVYAQANVLRKTLSMPDDPLSGPPNNWRATVADPSLMPPPVTPQSPLIALVDAAADMTHPEWTGDPNVATLPGTPVDNPHGTATMSVAVAPQNGIGILGVWPGARALNVPLKTSPGTDGEITCAESGDGIAKAVANGASVINMSYGSPSRCAAEWVQIYFAVAKGIIPVAAAGNEFEDGNPLEFPASLPHVVTVAATTPQDKSAEFSNANDAVDLSAPGVDIMTAVPPALPDPDKAQDGYSLQSGTSFSAPMVSAAIAWVRAARPDLTPDRVVQAIRLGARDVAKPGWDPLTGFGVLNVGNSLNLPADKLPIPDPLEPNDNIVWVKGKLFNGKRAPAIWSGGAPKRLNALLDEQEDPVDVYRIVIAGGKSAKVSVIPRFGDPSLEVFNSSAIGVSDEAGRVAVSEHAGSKKTERVTVKNTGTSSHSYYVAVKPQGDSRYQEREYTLRVG</sequence>
<evidence type="ECO:0000313" key="8">
    <source>
        <dbReference type="Proteomes" id="UP001149140"/>
    </source>
</evidence>
<keyword evidence="4 5" id="KW-0720">Serine protease</keyword>
<dbReference type="PROSITE" id="PS51892">
    <property type="entry name" value="SUBTILASE"/>
    <property type="match status" value="1"/>
</dbReference>
<dbReference type="InterPro" id="IPR036852">
    <property type="entry name" value="Peptidase_S8/S53_dom_sf"/>
</dbReference>
<accession>A0A9X3MRI5</accession>
<dbReference type="InterPro" id="IPR000209">
    <property type="entry name" value="Peptidase_S8/S53_dom"/>
</dbReference>
<evidence type="ECO:0000256" key="4">
    <source>
        <dbReference type="ARBA" id="ARBA00022825"/>
    </source>
</evidence>
<dbReference type="PANTHER" id="PTHR43806:SF11">
    <property type="entry name" value="CEREVISIN-RELATED"/>
    <property type="match status" value="1"/>
</dbReference>
<keyword evidence="8" id="KW-1185">Reference proteome</keyword>
<evidence type="ECO:0000256" key="1">
    <source>
        <dbReference type="ARBA" id="ARBA00011073"/>
    </source>
</evidence>
<evidence type="ECO:0000259" key="6">
    <source>
        <dbReference type="Pfam" id="PF00082"/>
    </source>
</evidence>